<evidence type="ECO:0000256" key="2">
    <source>
        <dbReference type="ARBA" id="ARBA00004141"/>
    </source>
</evidence>
<feature type="transmembrane region" description="Helical" evidence="10">
    <location>
        <begin position="614"/>
        <end position="634"/>
    </location>
</feature>
<keyword evidence="13" id="KW-1185">Reference proteome</keyword>
<dbReference type="eggNOG" id="KOG1609">
    <property type="taxonomic scope" value="Eukaryota"/>
</dbReference>
<evidence type="ECO:0000313" key="12">
    <source>
        <dbReference type="EMBL" id="KFK30040.1"/>
    </source>
</evidence>
<name>A0A087GJI8_ARAAL</name>
<keyword evidence="8 10" id="KW-1133">Transmembrane helix</keyword>
<feature type="transmembrane region" description="Helical" evidence="10">
    <location>
        <begin position="276"/>
        <end position="303"/>
    </location>
</feature>
<gene>
    <name evidence="12" type="ordered locus">AALP_Aa7g209500</name>
</gene>
<dbReference type="EC" id="2.3.2.27" evidence="4"/>
<reference evidence="13" key="1">
    <citation type="journal article" date="2015" name="Nat. Plants">
        <title>Genome expansion of Arabis alpina linked with retrotransposition and reduced symmetric DNA methylation.</title>
        <authorList>
            <person name="Willing E.M."/>
            <person name="Rawat V."/>
            <person name="Mandakova T."/>
            <person name="Maumus F."/>
            <person name="James G.V."/>
            <person name="Nordstroem K.J."/>
            <person name="Becker C."/>
            <person name="Warthmann N."/>
            <person name="Chica C."/>
            <person name="Szarzynska B."/>
            <person name="Zytnicki M."/>
            <person name="Albani M.C."/>
            <person name="Kiefer C."/>
            <person name="Bergonzi S."/>
            <person name="Castaings L."/>
            <person name="Mateos J.L."/>
            <person name="Berns M.C."/>
            <person name="Bujdoso N."/>
            <person name="Piofczyk T."/>
            <person name="de Lorenzo L."/>
            <person name="Barrero-Sicilia C."/>
            <person name="Mateos I."/>
            <person name="Piednoel M."/>
            <person name="Hagmann J."/>
            <person name="Chen-Min-Tao R."/>
            <person name="Iglesias-Fernandez R."/>
            <person name="Schuster S.C."/>
            <person name="Alonso-Blanco C."/>
            <person name="Roudier F."/>
            <person name="Carbonero P."/>
            <person name="Paz-Ares J."/>
            <person name="Davis S.J."/>
            <person name="Pecinka A."/>
            <person name="Quesneville H."/>
            <person name="Colot V."/>
            <person name="Lysak M.A."/>
            <person name="Weigel D."/>
            <person name="Coupland G."/>
            <person name="Schneeberger K."/>
        </authorList>
    </citation>
    <scope>NUCLEOTIDE SEQUENCE [LARGE SCALE GENOMIC DNA]</scope>
    <source>
        <strain evidence="13">cv. Pajares</strain>
    </source>
</reference>
<dbReference type="PANTHER" id="PTHR13145">
    <property type="entry name" value="SSM4 PROTEIN"/>
    <property type="match status" value="1"/>
</dbReference>
<dbReference type="GO" id="GO:0005789">
    <property type="term" value="C:endoplasmic reticulum membrane"/>
    <property type="evidence" value="ECO:0007669"/>
    <property type="project" value="TreeGrafter"/>
</dbReference>
<dbReference type="AlphaFoldDB" id="A0A087GJI8"/>
<evidence type="ECO:0000256" key="7">
    <source>
        <dbReference type="ARBA" id="ARBA00022786"/>
    </source>
</evidence>
<feature type="transmembrane region" description="Helical" evidence="10">
    <location>
        <begin position="62"/>
        <end position="82"/>
    </location>
</feature>
<dbReference type="Proteomes" id="UP000029120">
    <property type="component" value="Chromosome 7"/>
</dbReference>
<evidence type="ECO:0000256" key="6">
    <source>
        <dbReference type="ARBA" id="ARBA00022692"/>
    </source>
</evidence>
<feature type="transmembrane region" description="Helical" evidence="10">
    <location>
        <begin position="531"/>
        <end position="552"/>
    </location>
</feature>
<keyword evidence="5" id="KW-0808">Transferase</keyword>
<evidence type="ECO:0000256" key="10">
    <source>
        <dbReference type="SAM" id="Phobius"/>
    </source>
</evidence>
<dbReference type="Gramene" id="KFK30040">
    <property type="protein sequence ID" value="KFK30040"/>
    <property type="gene ID" value="AALP_AA7G209500"/>
</dbReference>
<organism evidence="12 13">
    <name type="scientific">Arabis alpina</name>
    <name type="common">Alpine rock-cress</name>
    <dbReference type="NCBI Taxonomy" id="50452"/>
    <lineage>
        <taxon>Eukaryota</taxon>
        <taxon>Viridiplantae</taxon>
        <taxon>Streptophyta</taxon>
        <taxon>Embryophyta</taxon>
        <taxon>Tracheophyta</taxon>
        <taxon>Spermatophyta</taxon>
        <taxon>Magnoliopsida</taxon>
        <taxon>eudicotyledons</taxon>
        <taxon>Gunneridae</taxon>
        <taxon>Pentapetalae</taxon>
        <taxon>rosids</taxon>
        <taxon>malvids</taxon>
        <taxon>Brassicales</taxon>
        <taxon>Brassicaceae</taxon>
        <taxon>Arabideae</taxon>
        <taxon>Arabis</taxon>
    </lineage>
</organism>
<feature type="domain" description="E3 ubiquitin-protein ligase MARCHF6-like C-terminal" evidence="11">
    <location>
        <begin position="562"/>
        <end position="633"/>
    </location>
</feature>
<evidence type="ECO:0000256" key="5">
    <source>
        <dbReference type="ARBA" id="ARBA00022679"/>
    </source>
</evidence>
<dbReference type="EMBL" id="CM002875">
    <property type="protein sequence ID" value="KFK30040.1"/>
    <property type="molecule type" value="Genomic_DNA"/>
</dbReference>
<dbReference type="GO" id="GO:0061630">
    <property type="term" value="F:ubiquitin protein ligase activity"/>
    <property type="evidence" value="ECO:0007669"/>
    <property type="project" value="UniProtKB-EC"/>
</dbReference>
<comment type="pathway">
    <text evidence="3">Protein modification; protein ubiquitination.</text>
</comment>
<evidence type="ECO:0000259" key="11">
    <source>
        <dbReference type="Pfam" id="PF23113"/>
    </source>
</evidence>
<comment type="catalytic activity">
    <reaction evidence="1">
        <text>S-ubiquitinyl-[E2 ubiquitin-conjugating enzyme]-L-cysteine + [acceptor protein]-L-lysine = [E2 ubiquitin-conjugating enzyme]-L-cysteine + N(6)-ubiquitinyl-[acceptor protein]-L-lysine.</text>
        <dbReference type="EC" id="2.3.2.27"/>
    </reaction>
</comment>
<sequence length="638" mass="71230">MDSEIATEEGSSYVEDDEIDEEFAGSAEFQEILTICLSIRALATEASSLFTRIVSFNGLITAIMRGLQAYFIILSAFLRSFGEAQMLFLSRISTTVILIDCLLFDDVVGMLDQVFHMVVNRLIVLARNLKFLGVVIFVPFTLGRVVLYHVSLLFGTSRGPAVTASMYFTDTGLSLENITLKSALTSVSNLTNEGHQNGRLGQLTDMMKVNASELNGANNTLSVAADLLKGSSKLYDVTTLTVGYMFIVFSVFLYLWIIALIRYAKDACTIQMSHRVQFLSICPLTSSLVHWVVGFIYMLHIFIFQDPLEEVLRPEVLSFLVDPPNDSIQYLIDDPVQMVVREALLEVAQQGSLIFVQVFLPAKLAIRMAPSVFPLDISVSDPFIEIPAGILLFQICISFIMEHFKVWITIKSLLRCWFTGVGRQNRAQVMQVGGPDRAMAALPAADDLSRSLLRAGNVNTGEEYEDDVQVQKYDSHRYNSVLRIILLLLVACVTFLLFNSALIVVTVLLGRALFSAIPLLPITHGIKCNDLYAFAIGTCAFWTTISGARYAIEHVKSKRTSVLLNQLWKWCAIFFKSSVLSAIWVFIILVLIGLLFELLVIVPIKIPVDERPVFLLYQDWALGLIFLKIGTWLLDSNI</sequence>
<feature type="transmembrane region" description="Helical" evidence="10">
    <location>
        <begin position="573"/>
        <end position="602"/>
    </location>
</feature>
<keyword evidence="7" id="KW-0833">Ubl conjugation pathway</keyword>
<dbReference type="PANTHER" id="PTHR13145:SF0">
    <property type="entry name" value="E3 UBIQUITIN-PROTEIN LIGASE MARCHF6"/>
    <property type="match status" value="1"/>
</dbReference>
<keyword evidence="9 10" id="KW-0472">Membrane</keyword>
<evidence type="ECO:0000256" key="3">
    <source>
        <dbReference type="ARBA" id="ARBA00004906"/>
    </source>
</evidence>
<evidence type="ECO:0000313" key="13">
    <source>
        <dbReference type="Proteomes" id="UP000029120"/>
    </source>
</evidence>
<dbReference type="OMA" id="TICTPFI"/>
<dbReference type="GO" id="GO:0036503">
    <property type="term" value="P:ERAD pathway"/>
    <property type="evidence" value="ECO:0007669"/>
    <property type="project" value="TreeGrafter"/>
</dbReference>
<evidence type="ECO:0000256" key="9">
    <source>
        <dbReference type="ARBA" id="ARBA00023136"/>
    </source>
</evidence>
<proteinExistence type="predicted"/>
<dbReference type="Pfam" id="PF23113">
    <property type="entry name" value="MARCHF6_C"/>
    <property type="match status" value="1"/>
</dbReference>
<protein>
    <recommendedName>
        <fullName evidence="4">RING-type E3 ubiquitin transferase</fullName>
        <ecNumber evidence="4">2.3.2.27</ecNumber>
    </recommendedName>
</protein>
<feature type="transmembrane region" description="Helical" evidence="10">
    <location>
        <begin position="484"/>
        <end position="511"/>
    </location>
</feature>
<evidence type="ECO:0000256" key="4">
    <source>
        <dbReference type="ARBA" id="ARBA00012483"/>
    </source>
</evidence>
<evidence type="ECO:0000256" key="1">
    <source>
        <dbReference type="ARBA" id="ARBA00000900"/>
    </source>
</evidence>
<dbReference type="InterPro" id="IPR056521">
    <property type="entry name" value="MARCHF6-like_C"/>
</dbReference>
<keyword evidence="6 10" id="KW-0812">Transmembrane</keyword>
<feature type="transmembrane region" description="Helical" evidence="10">
    <location>
        <begin position="383"/>
        <end position="401"/>
    </location>
</feature>
<dbReference type="OrthoDB" id="1108038at2759"/>
<evidence type="ECO:0000256" key="8">
    <source>
        <dbReference type="ARBA" id="ARBA00022989"/>
    </source>
</evidence>
<feature type="transmembrane region" description="Helical" evidence="10">
    <location>
        <begin position="88"/>
        <end position="108"/>
    </location>
</feature>
<accession>A0A087GJI8</accession>
<comment type="subcellular location">
    <subcellularLocation>
        <location evidence="2">Membrane</location>
        <topology evidence="2">Multi-pass membrane protein</topology>
    </subcellularLocation>
</comment>
<feature type="transmembrane region" description="Helical" evidence="10">
    <location>
        <begin position="242"/>
        <end position="264"/>
    </location>
</feature>
<feature type="transmembrane region" description="Helical" evidence="10">
    <location>
        <begin position="129"/>
        <end position="150"/>
    </location>
</feature>